<sequence length="170" mass="18614">MSTFINLLEVVYPVGSYYITTSSISPAASFGGTWSCVNDSFYPETLKSTTSKTSLRNDLEYALSYTRNGIEFVSAASYGQKTLPSNDDYFIVKTFTGEKVPAIVMVPAATPLGGEWNKISSAWCGASLSNKPQNFSLYTKATGTNYWALSAAYPLSYSSLTKSYIWKRTA</sequence>
<protein>
    <submittedName>
        <fullName evidence="1">Baseplate structural protein</fullName>
    </submittedName>
</protein>
<organism evidence="1">
    <name type="scientific">Siphoviridae sp. ctZHD14</name>
    <dbReference type="NCBI Taxonomy" id="2827891"/>
    <lineage>
        <taxon>Viruses</taxon>
        <taxon>Duplodnaviria</taxon>
        <taxon>Heunggongvirae</taxon>
        <taxon>Uroviricota</taxon>
        <taxon>Caudoviricetes</taxon>
    </lineage>
</organism>
<reference evidence="1" key="1">
    <citation type="journal article" date="2021" name="Proc. Natl. Acad. Sci. U.S.A.">
        <title>A Catalog of Tens of Thousands of Viruses from Human Metagenomes Reveals Hidden Associations with Chronic Diseases.</title>
        <authorList>
            <person name="Tisza M.J."/>
            <person name="Buck C.B."/>
        </authorList>
    </citation>
    <scope>NUCLEOTIDE SEQUENCE</scope>
    <source>
        <strain evidence="1">CtZHD14</strain>
    </source>
</reference>
<evidence type="ECO:0000313" key="1">
    <source>
        <dbReference type="EMBL" id="DAF55194.1"/>
    </source>
</evidence>
<proteinExistence type="predicted"/>
<dbReference type="EMBL" id="BK032687">
    <property type="protein sequence ID" value="DAF55194.1"/>
    <property type="molecule type" value="Genomic_DNA"/>
</dbReference>
<name>A0A8S5SXD0_9CAUD</name>
<accession>A0A8S5SXD0</accession>